<dbReference type="Proteomes" id="UP000532440">
    <property type="component" value="Unassembled WGS sequence"/>
</dbReference>
<dbReference type="AlphaFoldDB" id="A0A7W8HI32"/>
<evidence type="ECO:0000256" key="4">
    <source>
        <dbReference type="ARBA" id="ARBA00022475"/>
    </source>
</evidence>
<feature type="transmembrane region" description="Helical" evidence="8">
    <location>
        <begin position="153"/>
        <end position="173"/>
    </location>
</feature>
<evidence type="ECO:0000256" key="5">
    <source>
        <dbReference type="ARBA" id="ARBA00022692"/>
    </source>
</evidence>
<dbReference type="PANTHER" id="PTHR30472">
    <property type="entry name" value="FERRIC ENTEROBACTIN TRANSPORT SYSTEM PERMEASE PROTEIN"/>
    <property type="match status" value="1"/>
</dbReference>
<dbReference type="InterPro" id="IPR000522">
    <property type="entry name" value="ABC_transptr_permease_BtuC"/>
</dbReference>
<evidence type="ECO:0000256" key="6">
    <source>
        <dbReference type="ARBA" id="ARBA00022989"/>
    </source>
</evidence>
<dbReference type="SUPFAM" id="SSF81345">
    <property type="entry name" value="ABC transporter involved in vitamin B12 uptake, BtuC"/>
    <property type="match status" value="1"/>
</dbReference>
<evidence type="ECO:0000256" key="8">
    <source>
        <dbReference type="SAM" id="Phobius"/>
    </source>
</evidence>
<organism evidence="9 10">
    <name type="scientific">Quisquiliibacterium transsilvanicum</name>
    <dbReference type="NCBI Taxonomy" id="1549638"/>
    <lineage>
        <taxon>Bacteria</taxon>
        <taxon>Pseudomonadati</taxon>
        <taxon>Pseudomonadota</taxon>
        <taxon>Betaproteobacteria</taxon>
        <taxon>Burkholderiales</taxon>
        <taxon>Burkholderiaceae</taxon>
        <taxon>Quisquiliibacterium</taxon>
    </lineage>
</organism>
<feature type="transmembrane region" description="Helical" evidence="8">
    <location>
        <begin position="99"/>
        <end position="117"/>
    </location>
</feature>
<feature type="transmembrane region" description="Helical" evidence="8">
    <location>
        <begin position="243"/>
        <end position="272"/>
    </location>
</feature>
<keyword evidence="6 8" id="KW-1133">Transmembrane helix</keyword>
<evidence type="ECO:0000256" key="1">
    <source>
        <dbReference type="ARBA" id="ARBA00004651"/>
    </source>
</evidence>
<comment type="caution">
    <text evidence="9">The sequence shown here is derived from an EMBL/GenBank/DDBJ whole genome shotgun (WGS) entry which is preliminary data.</text>
</comment>
<sequence>MNAGAGRGRAVTLFLWLLLPVALLLAAGFGSYGLGVADLLRILWHAAGGPGHGLPAEAEAVLWQVRLPRVACAALVGAALAMSGAGMQAVFRNPLAAPDLLGVSAGAAFGAVVAMFAGLPAAAVQACAFAGGLSAVALVWFASRWLSAADRTLTLILGGVAIGSVLSAGVALVKYLADPYSQLPAMTFWLLGSFAGVGPADALALAVTTVLSGGLLALLRWRVDLLLLGDDEARTSGVRPGRLRAAVVLACTLAASAAVAVAGVIGWIGLVVPHAARLLVGGAFARLLPAAMLCGALLLLAVDTLSRTLPDAELPPGVLMALVGAPVLFLLLALRAGR</sequence>
<keyword evidence="4" id="KW-1003">Cell membrane</keyword>
<evidence type="ECO:0000256" key="2">
    <source>
        <dbReference type="ARBA" id="ARBA00007935"/>
    </source>
</evidence>
<dbReference type="RefSeq" id="WP_183967916.1">
    <property type="nucleotide sequence ID" value="NZ_BAABEW010000025.1"/>
</dbReference>
<dbReference type="InterPro" id="IPR037294">
    <property type="entry name" value="ABC_BtuC-like"/>
</dbReference>
<evidence type="ECO:0000256" key="3">
    <source>
        <dbReference type="ARBA" id="ARBA00022448"/>
    </source>
</evidence>
<feature type="transmembrane region" description="Helical" evidence="8">
    <location>
        <begin position="204"/>
        <end position="223"/>
    </location>
</feature>
<accession>A0A7W8HI32</accession>
<evidence type="ECO:0000313" key="10">
    <source>
        <dbReference type="Proteomes" id="UP000532440"/>
    </source>
</evidence>
<keyword evidence="5 8" id="KW-0812">Transmembrane</keyword>
<dbReference type="PANTHER" id="PTHR30472:SF25">
    <property type="entry name" value="ABC TRANSPORTER PERMEASE PROTEIN MJ0876-RELATED"/>
    <property type="match status" value="1"/>
</dbReference>
<dbReference type="GO" id="GO:0022857">
    <property type="term" value="F:transmembrane transporter activity"/>
    <property type="evidence" value="ECO:0007669"/>
    <property type="project" value="InterPro"/>
</dbReference>
<evidence type="ECO:0000313" key="9">
    <source>
        <dbReference type="EMBL" id="MBB5272461.1"/>
    </source>
</evidence>
<keyword evidence="7 8" id="KW-0472">Membrane</keyword>
<dbReference type="Pfam" id="PF01032">
    <property type="entry name" value="FecCD"/>
    <property type="match status" value="1"/>
</dbReference>
<comment type="subcellular location">
    <subcellularLocation>
        <location evidence="1">Cell membrane</location>
        <topology evidence="1">Multi-pass membrane protein</topology>
    </subcellularLocation>
</comment>
<dbReference type="GO" id="GO:0005886">
    <property type="term" value="C:plasma membrane"/>
    <property type="evidence" value="ECO:0007669"/>
    <property type="project" value="UniProtKB-SubCell"/>
</dbReference>
<proteinExistence type="inferred from homology"/>
<reference evidence="9 10" key="1">
    <citation type="submission" date="2020-08" db="EMBL/GenBank/DDBJ databases">
        <title>Genomic Encyclopedia of Type Strains, Phase IV (KMG-IV): sequencing the most valuable type-strain genomes for metagenomic binning, comparative biology and taxonomic classification.</title>
        <authorList>
            <person name="Goeker M."/>
        </authorList>
    </citation>
    <scope>NUCLEOTIDE SEQUENCE [LARGE SCALE GENOMIC DNA]</scope>
    <source>
        <strain evidence="9 10">DSM 29781</strain>
    </source>
</reference>
<dbReference type="CDD" id="cd06550">
    <property type="entry name" value="TM_ABC_iron-siderophores_like"/>
    <property type="match status" value="1"/>
</dbReference>
<dbReference type="Gene3D" id="1.10.3470.10">
    <property type="entry name" value="ABC transporter involved in vitamin B12 uptake, BtuC"/>
    <property type="match status" value="1"/>
</dbReference>
<comment type="similarity">
    <text evidence="2">Belongs to the binding-protein-dependent transport system permease family. FecCD subfamily.</text>
</comment>
<feature type="transmembrane region" description="Helical" evidence="8">
    <location>
        <begin position="314"/>
        <end position="334"/>
    </location>
</feature>
<feature type="transmembrane region" description="Helical" evidence="8">
    <location>
        <begin position="67"/>
        <end position="87"/>
    </location>
</feature>
<evidence type="ECO:0000256" key="7">
    <source>
        <dbReference type="ARBA" id="ARBA00023136"/>
    </source>
</evidence>
<name>A0A7W8HI32_9BURK</name>
<gene>
    <name evidence="9" type="ORF">HNQ70_002475</name>
</gene>
<keyword evidence="10" id="KW-1185">Reference proteome</keyword>
<feature type="transmembrane region" description="Helical" evidence="8">
    <location>
        <begin position="284"/>
        <end position="302"/>
    </location>
</feature>
<feature type="transmembrane region" description="Helical" evidence="8">
    <location>
        <begin position="123"/>
        <end position="141"/>
    </location>
</feature>
<protein>
    <submittedName>
        <fullName evidence="9">Iron complex transport system permease protein</fullName>
    </submittedName>
</protein>
<keyword evidence="3" id="KW-0813">Transport</keyword>
<dbReference type="EMBL" id="JACHGB010000004">
    <property type="protein sequence ID" value="MBB5272461.1"/>
    <property type="molecule type" value="Genomic_DNA"/>
</dbReference>